<dbReference type="EMBL" id="JACRWH010000034">
    <property type="protein sequence ID" value="MBC6012698.1"/>
    <property type="molecule type" value="Genomic_DNA"/>
</dbReference>
<accession>A0ABR7KIX5</accession>
<keyword evidence="3" id="KW-1185">Reference proteome</keyword>
<dbReference type="InterPro" id="IPR007421">
    <property type="entry name" value="Schlafen_AlbA_2_dom"/>
</dbReference>
<evidence type="ECO:0000313" key="3">
    <source>
        <dbReference type="Proteomes" id="UP000649075"/>
    </source>
</evidence>
<dbReference type="Proteomes" id="UP000649075">
    <property type="component" value="Unassembled WGS sequence"/>
</dbReference>
<reference evidence="2 3" key="1">
    <citation type="submission" date="2020-08" db="EMBL/GenBank/DDBJ databases">
        <authorList>
            <person name="Liu C."/>
            <person name="Sun Q."/>
        </authorList>
    </citation>
    <scope>NUCLEOTIDE SEQUENCE [LARGE SCALE GENOMIC DNA]</scope>
    <source>
        <strain evidence="2 3">L34</strain>
    </source>
</reference>
<name>A0ABR7KIX5_9FIRM</name>
<dbReference type="Pfam" id="PF13412">
    <property type="entry name" value="HTH_24"/>
    <property type="match status" value="1"/>
</dbReference>
<dbReference type="PANTHER" id="PTHR30595">
    <property type="entry name" value="GLPR-RELATED TRANSCRIPTIONAL REPRESSOR"/>
    <property type="match status" value="1"/>
</dbReference>
<evidence type="ECO:0000313" key="2">
    <source>
        <dbReference type="EMBL" id="MBC6012698.1"/>
    </source>
</evidence>
<dbReference type="SUPFAM" id="SSF46785">
    <property type="entry name" value="Winged helix' DNA-binding domain"/>
    <property type="match status" value="1"/>
</dbReference>
<dbReference type="InterPro" id="IPR038461">
    <property type="entry name" value="Schlafen_AlbA_2_dom_sf"/>
</dbReference>
<protein>
    <submittedName>
        <fullName evidence="2">DNA binding domain-containing protein</fullName>
    </submittedName>
</protein>
<proteinExistence type="predicted"/>
<comment type="caution">
    <text evidence="2">The sequence shown here is derived from an EMBL/GenBank/DDBJ whole genome shotgun (WGS) entry which is preliminary data.</text>
</comment>
<dbReference type="Pfam" id="PF13749">
    <property type="entry name" value="HATPase_c_4"/>
    <property type="match status" value="1"/>
</dbReference>
<dbReference type="InterPro" id="IPR036390">
    <property type="entry name" value="WH_DNA-bd_sf"/>
</dbReference>
<dbReference type="PANTHER" id="PTHR30595:SF6">
    <property type="entry name" value="SCHLAFEN ALBA-2 DOMAIN-CONTAINING PROTEIN"/>
    <property type="match status" value="1"/>
</dbReference>
<dbReference type="Gene3D" id="3.30.950.30">
    <property type="entry name" value="Schlafen, AAA domain"/>
    <property type="match status" value="1"/>
</dbReference>
<sequence length="570" mass="65850">MKPHELMNELQYGESIEVECKKASNSLPKSVWETYSSFANTNGGTIYLGVDESKNNHFEIVGVDCPEKIIKDFWDTISSDKVSSNILLEKDVRKECIDGKSVVIIHVPRADYKHRPVYINGNPMKGTYKRNYEGDYHCTESEIKSFFRDASDEGSDGTLLSGYTMEDIDGDTLQMYRNAFEVHNPNHVWNSLDNKNFLRSLGGYAVNRGTKEEGLTLAGLLMFGKGLSIRERLENFRFDFLDMTNLFGDRRWSDRLTYDGTWENNIYNFIKIVLPKLVSDLKRPFVLEGFQRKDDTVVHASIREAMMNSIIHCDYHQAGILKIIKKNNEFIFSNPGRLKISIEEIYEGGNSVARNPKIQTMLRMIGYGENIGSGFPMILKTWKAENWRKPELLENENLSCVELHLHMISLLPQEITEYLSQIFKEDYFLLEAEEQMILSITYMDKEITNEKIQLLLNTHVVEVGKYLSDLVKKEMLVVNQNGRWTTYSINEKYGVSLISSLESDEDLNKTDREILEYLKNNKKITSKDVIKLTNISSISGANKALKRLFDKNLLKKTRIKNSVFYEIKEY</sequence>
<dbReference type="InterPro" id="IPR038475">
    <property type="entry name" value="RecG_C_sf"/>
</dbReference>
<gene>
    <name evidence="2" type="ORF">H8911_08110</name>
</gene>
<evidence type="ECO:0000259" key="1">
    <source>
        <dbReference type="Pfam" id="PF04326"/>
    </source>
</evidence>
<feature type="domain" description="Schlafen AlbA-2" evidence="1">
    <location>
        <begin position="14"/>
        <end position="137"/>
    </location>
</feature>
<dbReference type="Gene3D" id="3.30.565.60">
    <property type="match status" value="1"/>
</dbReference>
<dbReference type="RefSeq" id="WP_186999294.1">
    <property type="nucleotide sequence ID" value="NZ_JACRWH010000034.1"/>
</dbReference>
<dbReference type="Pfam" id="PF04326">
    <property type="entry name" value="SLFN_AlbA_2"/>
    <property type="match status" value="1"/>
</dbReference>
<organism evidence="2 3">
    <name type="scientific">Holdemanella hominis</name>
    <dbReference type="NCBI Taxonomy" id="2764327"/>
    <lineage>
        <taxon>Bacteria</taxon>
        <taxon>Bacillati</taxon>
        <taxon>Bacillota</taxon>
        <taxon>Erysipelotrichia</taxon>
        <taxon>Erysipelotrichales</taxon>
        <taxon>Erysipelotrichaceae</taxon>
        <taxon>Holdemanella</taxon>
    </lineage>
</organism>